<dbReference type="GO" id="GO:0016020">
    <property type="term" value="C:membrane"/>
    <property type="evidence" value="ECO:0007669"/>
    <property type="project" value="UniProtKB-SubCell"/>
</dbReference>
<evidence type="ECO:0000256" key="1">
    <source>
        <dbReference type="ARBA" id="ARBA00004141"/>
    </source>
</evidence>
<feature type="transmembrane region" description="Helical" evidence="5">
    <location>
        <begin position="67"/>
        <end position="88"/>
    </location>
</feature>
<comment type="caution">
    <text evidence="7">The sequence shown here is derived from an EMBL/GenBank/DDBJ whole genome shotgun (WGS) entry which is preliminary data.</text>
</comment>
<evidence type="ECO:0000259" key="6">
    <source>
        <dbReference type="Pfam" id="PF06271"/>
    </source>
</evidence>
<feature type="domain" description="RDD" evidence="6">
    <location>
        <begin position="27"/>
        <end position="97"/>
    </location>
</feature>
<evidence type="ECO:0000313" key="8">
    <source>
        <dbReference type="Proteomes" id="UP000192491"/>
    </source>
</evidence>
<evidence type="ECO:0000256" key="4">
    <source>
        <dbReference type="ARBA" id="ARBA00023136"/>
    </source>
</evidence>
<feature type="transmembrane region" description="Helical" evidence="5">
    <location>
        <begin position="38"/>
        <end position="60"/>
    </location>
</feature>
<name>A0A1Y1QPR7_9GAMM</name>
<evidence type="ECO:0000256" key="2">
    <source>
        <dbReference type="ARBA" id="ARBA00022692"/>
    </source>
</evidence>
<reference evidence="7 8" key="1">
    <citation type="submission" date="2017-01" db="EMBL/GenBank/DDBJ databases">
        <title>Novel large sulfur bacteria in the metagenomes of groundwater-fed chemosynthetic microbial mats in the Lake Huron basin.</title>
        <authorList>
            <person name="Sharrar A.M."/>
            <person name="Flood B.E."/>
            <person name="Bailey J.V."/>
            <person name="Jones D.S."/>
            <person name="Biddanda B."/>
            <person name="Ruberg S.A."/>
            <person name="Marcus D.N."/>
            <person name="Dick G.J."/>
        </authorList>
    </citation>
    <scope>NUCLEOTIDE SEQUENCE [LARGE SCALE GENOMIC DNA]</scope>
    <source>
        <strain evidence="7">A8</strain>
    </source>
</reference>
<proteinExistence type="predicted"/>
<dbReference type="EMBL" id="MTEJ01000101">
    <property type="protein sequence ID" value="OQX10910.1"/>
    <property type="molecule type" value="Genomic_DNA"/>
</dbReference>
<evidence type="ECO:0000313" key="7">
    <source>
        <dbReference type="EMBL" id="OQX10910.1"/>
    </source>
</evidence>
<evidence type="ECO:0000256" key="3">
    <source>
        <dbReference type="ARBA" id="ARBA00022989"/>
    </source>
</evidence>
<keyword evidence="2 5" id="KW-0812">Transmembrane</keyword>
<keyword evidence="4 5" id="KW-0472">Membrane</keyword>
<dbReference type="Proteomes" id="UP000192491">
    <property type="component" value="Unassembled WGS sequence"/>
</dbReference>
<comment type="subcellular location">
    <subcellularLocation>
        <location evidence="1">Membrane</location>
        <topology evidence="1">Multi-pass membrane protein</topology>
    </subcellularLocation>
</comment>
<dbReference type="InterPro" id="IPR010432">
    <property type="entry name" value="RDD"/>
</dbReference>
<evidence type="ECO:0000256" key="5">
    <source>
        <dbReference type="SAM" id="Phobius"/>
    </source>
</evidence>
<sequence length="103" mass="11675">MKINHQLTPPAKGYFMAHVRQPGHQHWGMRMLALAFDLLLISILLMFVLLFVFGQTWLLYHASYQSSALHGVLVAVPVAYFVGFWGLVGATPGKLLLWPWLVE</sequence>
<keyword evidence="3 5" id="KW-1133">Transmembrane helix</keyword>
<organism evidence="7 8">
    <name type="scientific">Thiothrix lacustris</name>
    <dbReference type="NCBI Taxonomy" id="525917"/>
    <lineage>
        <taxon>Bacteria</taxon>
        <taxon>Pseudomonadati</taxon>
        <taxon>Pseudomonadota</taxon>
        <taxon>Gammaproteobacteria</taxon>
        <taxon>Thiotrichales</taxon>
        <taxon>Thiotrichaceae</taxon>
        <taxon>Thiothrix</taxon>
    </lineage>
</organism>
<protein>
    <recommendedName>
        <fullName evidence="6">RDD domain-containing protein</fullName>
    </recommendedName>
</protein>
<gene>
    <name evidence="7" type="ORF">BWK73_19005</name>
</gene>
<dbReference type="AlphaFoldDB" id="A0A1Y1QPR7"/>
<dbReference type="Pfam" id="PF06271">
    <property type="entry name" value="RDD"/>
    <property type="match status" value="1"/>
</dbReference>
<accession>A0A1Y1QPR7</accession>